<feature type="compositionally biased region" description="Polar residues" evidence="1">
    <location>
        <begin position="360"/>
        <end position="369"/>
    </location>
</feature>
<accession>A0A7R9I5K2</accession>
<feature type="region of interest" description="Disordered" evidence="1">
    <location>
        <begin position="175"/>
        <end position="230"/>
    </location>
</feature>
<reference evidence="2" key="1">
    <citation type="submission" date="2020-11" db="EMBL/GenBank/DDBJ databases">
        <authorList>
            <person name="Tran Van P."/>
        </authorList>
    </citation>
    <scope>NUCLEOTIDE SEQUENCE</scope>
</reference>
<evidence type="ECO:0000256" key="1">
    <source>
        <dbReference type="SAM" id="MobiDB-lite"/>
    </source>
</evidence>
<evidence type="ECO:0000313" key="2">
    <source>
        <dbReference type="EMBL" id="CAD7447381.1"/>
    </source>
</evidence>
<feature type="compositionally biased region" description="Basic and acidic residues" evidence="1">
    <location>
        <begin position="252"/>
        <end position="264"/>
    </location>
</feature>
<dbReference type="AlphaFoldDB" id="A0A7R9I5K2"/>
<feature type="compositionally biased region" description="Polar residues" evidence="1">
    <location>
        <begin position="399"/>
        <end position="411"/>
    </location>
</feature>
<dbReference type="EMBL" id="OD568823">
    <property type="protein sequence ID" value="CAD7447381.1"/>
    <property type="molecule type" value="Genomic_DNA"/>
</dbReference>
<name>A0A7R9I5K2_9NEOP</name>
<feature type="compositionally biased region" description="Basic and acidic residues" evidence="1">
    <location>
        <begin position="318"/>
        <end position="329"/>
    </location>
</feature>
<feature type="compositionally biased region" description="Basic and acidic residues" evidence="1">
    <location>
        <begin position="424"/>
        <end position="438"/>
    </location>
</feature>
<organism evidence="2">
    <name type="scientific">Timema bartmani</name>
    <dbReference type="NCBI Taxonomy" id="61472"/>
    <lineage>
        <taxon>Eukaryota</taxon>
        <taxon>Metazoa</taxon>
        <taxon>Ecdysozoa</taxon>
        <taxon>Arthropoda</taxon>
        <taxon>Hexapoda</taxon>
        <taxon>Insecta</taxon>
        <taxon>Pterygota</taxon>
        <taxon>Neoptera</taxon>
        <taxon>Polyneoptera</taxon>
        <taxon>Phasmatodea</taxon>
        <taxon>Timematodea</taxon>
        <taxon>Timematoidea</taxon>
        <taxon>Timematidae</taxon>
        <taxon>Timema</taxon>
    </lineage>
</organism>
<proteinExistence type="predicted"/>
<sequence>MERVVKLRTITQTAFTRTLNDIQEDINTSELDRKKIQALFSMLERKDEELIDLDHKILDMKLDAGSEDLDKETKMMDEYLQKFLEIQVGVQKDIFQQRNACWLSKMFVNGVDLMKIELARKRVGIMDMVHTLVLGVCLAGLVTTTPYISQESDESTEVGVRSTTLSAVLETEVNRSFRDSSTSSEDGKDSSSFPEDNDSTSSEYKNSSSSEDKNSSSSEDKDSSSSEYKDSSAIICYSGDLATLVPATSEQSDGHSSRIRRDTSSKGSAPRKILPTIREEPPSRVARAEPNQEPGADKGISDTMDLQLQQRPAAPWITDRHQLVWEDSHPQAQALSSRPAASPRPDHSPAVISGPETRKQQASSQSSLKTPPIYPVGRFARGVQESRTPQGPTPAQKPLSDSRSPGLSRQGPTDIGPGAQQFRPDSKKMIDRPKVPHF</sequence>
<feature type="region of interest" description="Disordered" evidence="1">
    <location>
        <begin position="247"/>
        <end position="438"/>
    </location>
</feature>
<feature type="compositionally biased region" description="Basic and acidic residues" evidence="1">
    <location>
        <begin position="210"/>
        <end position="230"/>
    </location>
</feature>
<protein>
    <submittedName>
        <fullName evidence="2">Uncharacterized protein</fullName>
    </submittedName>
</protein>
<gene>
    <name evidence="2" type="ORF">TBIB3V08_LOCUS9697</name>
</gene>